<dbReference type="Proteomes" id="UP000657385">
    <property type="component" value="Unassembled WGS sequence"/>
</dbReference>
<name>A0A931FC13_9ACTN</name>
<proteinExistence type="inferred from homology"/>
<dbReference type="AlphaFoldDB" id="A0A931FC13"/>
<dbReference type="Pfam" id="PF13350">
    <property type="entry name" value="Y_phosphatase3"/>
    <property type="match status" value="1"/>
</dbReference>
<dbReference type="GO" id="GO:0004721">
    <property type="term" value="F:phosphoprotein phosphatase activity"/>
    <property type="evidence" value="ECO:0007669"/>
    <property type="project" value="InterPro"/>
</dbReference>
<dbReference type="PANTHER" id="PTHR31126:SF1">
    <property type="entry name" value="TYROSINE SPECIFIC PROTEIN PHOSPHATASES DOMAIN-CONTAINING PROTEIN"/>
    <property type="match status" value="1"/>
</dbReference>
<protein>
    <submittedName>
        <fullName evidence="2">Tyrosine-protein phosphatase</fullName>
    </submittedName>
</protein>
<dbReference type="SUPFAM" id="SSF52799">
    <property type="entry name" value="(Phosphotyrosine protein) phosphatases II"/>
    <property type="match status" value="1"/>
</dbReference>
<comment type="caution">
    <text evidence="2">The sequence shown here is derived from an EMBL/GenBank/DDBJ whole genome shotgun (WGS) entry which is preliminary data.</text>
</comment>
<gene>
    <name evidence="2" type="ORF">I2501_08100</name>
</gene>
<accession>A0A931FC13</accession>
<keyword evidence="3" id="KW-1185">Reference proteome</keyword>
<comment type="similarity">
    <text evidence="1">Belongs to the protein-tyrosine phosphatase family.</text>
</comment>
<dbReference type="Gene3D" id="3.90.190.10">
    <property type="entry name" value="Protein tyrosine phosphatase superfamily"/>
    <property type="match status" value="1"/>
</dbReference>
<evidence type="ECO:0000256" key="1">
    <source>
        <dbReference type="ARBA" id="ARBA00009580"/>
    </source>
</evidence>
<reference evidence="2" key="1">
    <citation type="submission" date="2020-11" db="EMBL/GenBank/DDBJ databases">
        <title>Isolation and identification of active actinomycetes.</title>
        <authorList>
            <person name="Yu B."/>
        </authorList>
    </citation>
    <scope>NUCLEOTIDE SEQUENCE</scope>
    <source>
        <strain evidence="2">NEAU-YB345</strain>
    </source>
</reference>
<dbReference type="PANTHER" id="PTHR31126">
    <property type="entry name" value="TYROSINE-PROTEIN PHOSPHATASE"/>
    <property type="match status" value="1"/>
</dbReference>
<evidence type="ECO:0000313" key="2">
    <source>
        <dbReference type="EMBL" id="MBF9067998.1"/>
    </source>
</evidence>
<sequence>MTTPERHIGFENLLNFRDLGGYRTRGGRSVRWRRLYRADALSKLASGADWKVFDGLGIATVIDLRHGFEIEARGRIAERAGVAYHHCSIEHRPYDQPGQGPEVEPGPFLAERYREVAEDGVVEIRRALEVIADPASGPLVFHCASGKDRTGQLAATVLALLDVAESDIVADFALTDLAAERLRAHWTAEHGDGRPPRWPGYGYAPAEVMELFLAGLAKDYGSVRGYAEQRLGVDDDLVGRLRETLLDG</sequence>
<dbReference type="EMBL" id="JADPRT010000003">
    <property type="protein sequence ID" value="MBF9067998.1"/>
    <property type="molecule type" value="Genomic_DNA"/>
</dbReference>
<dbReference type="RefSeq" id="WP_196193179.1">
    <property type="nucleotide sequence ID" value="NZ_JADPRT010000003.1"/>
</dbReference>
<dbReference type="InterPro" id="IPR029021">
    <property type="entry name" value="Prot-tyrosine_phosphatase-like"/>
</dbReference>
<dbReference type="InterPro" id="IPR016130">
    <property type="entry name" value="Tyr_Pase_AS"/>
</dbReference>
<dbReference type="InterPro" id="IPR026893">
    <property type="entry name" value="Tyr/Ser_Pase_IphP-type"/>
</dbReference>
<organism evidence="2 3">
    <name type="scientific">Streptacidiphilus fuscans</name>
    <dbReference type="NCBI Taxonomy" id="2789292"/>
    <lineage>
        <taxon>Bacteria</taxon>
        <taxon>Bacillati</taxon>
        <taxon>Actinomycetota</taxon>
        <taxon>Actinomycetes</taxon>
        <taxon>Kitasatosporales</taxon>
        <taxon>Streptomycetaceae</taxon>
        <taxon>Streptacidiphilus</taxon>
    </lineage>
</organism>
<dbReference type="PROSITE" id="PS00383">
    <property type="entry name" value="TYR_PHOSPHATASE_1"/>
    <property type="match status" value="1"/>
</dbReference>
<evidence type="ECO:0000313" key="3">
    <source>
        <dbReference type="Proteomes" id="UP000657385"/>
    </source>
</evidence>